<reference evidence="7 8" key="1">
    <citation type="submission" date="2022-02" db="EMBL/GenBank/DDBJ databases">
        <title>Mesosutterella porci, a novel member of the family Sutterellaceae from pig feces.</title>
        <authorList>
            <person name="Wylensek D."/>
            <person name="Clavel T."/>
        </authorList>
    </citation>
    <scope>NUCLEOTIDE SEQUENCE [LARGE SCALE GENOMIC DNA]</scope>
    <source>
        <strain evidence="8">oilRF-744-wt-GAM-9</strain>
    </source>
</reference>
<evidence type="ECO:0000313" key="7">
    <source>
        <dbReference type="EMBL" id="MCG5029990.1"/>
    </source>
</evidence>
<keyword evidence="4" id="KW-0804">Transcription</keyword>
<evidence type="ECO:0000256" key="3">
    <source>
        <dbReference type="ARBA" id="ARBA00023125"/>
    </source>
</evidence>
<dbReference type="InterPro" id="IPR000847">
    <property type="entry name" value="LysR_HTH_N"/>
</dbReference>
<comment type="similarity">
    <text evidence="1">Belongs to the LysR transcriptional regulatory family.</text>
</comment>
<evidence type="ECO:0000256" key="4">
    <source>
        <dbReference type="ARBA" id="ARBA00023163"/>
    </source>
</evidence>
<keyword evidence="3" id="KW-0238">DNA-binding</keyword>
<dbReference type="Pfam" id="PF00126">
    <property type="entry name" value="HTH_1"/>
    <property type="match status" value="1"/>
</dbReference>
<keyword evidence="2" id="KW-0805">Transcription regulation</keyword>
<feature type="region of interest" description="Disordered" evidence="5">
    <location>
        <begin position="305"/>
        <end position="324"/>
    </location>
</feature>
<keyword evidence="8" id="KW-1185">Reference proteome</keyword>
<dbReference type="PANTHER" id="PTHR30118:SF7">
    <property type="entry name" value="TRANSCRIPTIONAL REGULATOR LYSR FAMILY"/>
    <property type="match status" value="1"/>
</dbReference>
<dbReference type="PANTHER" id="PTHR30118">
    <property type="entry name" value="HTH-TYPE TRANSCRIPTIONAL REGULATOR LEUO-RELATED"/>
    <property type="match status" value="1"/>
</dbReference>
<dbReference type="RefSeq" id="WP_237977646.1">
    <property type="nucleotide sequence ID" value="NZ_JAKNCT010000001.1"/>
</dbReference>
<dbReference type="InterPro" id="IPR036390">
    <property type="entry name" value="WH_DNA-bd_sf"/>
</dbReference>
<evidence type="ECO:0000256" key="2">
    <source>
        <dbReference type="ARBA" id="ARBA00023015"/>
    </source>
</evidence>
<dbReference type="Proteomes" id="UP001297600">
    <property type="component" value="Unassembled WGS sequence"/>
</dbReference>
<dbReference type="PROSITE" id="PS50931">
    <property type="entry name" value="HTH_LYSR"/>
    <property type="match status" value="1"/>
</dbReference>
<comment type="caution">
    <text evidence="7">The sequence shown here is derived from an EMBL/GenBank/DDBJ whole genome shotgun (WGS) entry which is preliminary data.</text>
</comment>
<feature type="domain" description="HTH lysR-type" evidence="6">
    <location>
        <begin position="10"/>
        <end position="67"/>
    </location>
</feature>
<sequence>MPTNSKNPTLSLSRLQLLESIFRNRSLSAAAKECGLSVSGASRQLSQAREDFEDELFVRSGYDMIPTDRMSELEEELAPLLARLQALTDKDDFDPSKIQKTFRIMTADNGFIAFIAPALHDINQQAPRASFEILNLSPDKLGEFLREGRADLAIMPRVPAAADLASLPLARIKKHIMMRRGHPLALDLIRNGVSSLTIDKIIQWPQAYTNLTPQAKIFKPEAAPCHLSFPYLNSSPAVLLDTNYIDWVPESSVKYWERIPGLISFELPDSICPPFTPNLIWSRRSSGNPENVWLRSLIIGKARENYGPAPEAEKTEQASRSPSA</sequence>
<dbReference type="InterPro" id="IPR005119">
    <property type="entry name" value="LysR_subst-bd"/>
</dbReference>
<dbReference type="Pfam" id="PF03466">
    <property type="entry name" value="LysR_substrate"/>
    <property type="match status" value="1"/>
</dbReference>
<evidence type="ECO:0000256" key="1">
    <source>
        <dbReference type="ARBA" id="ARBA00009437"/>
    </source>
</evidence>
<evidence type="ECO:0000256" key="5">
    <source>
        <dbReference type="SAM" id="MobiDB-lite"/>
    </source>
</evidence>
<proteinExistence type="inferred from homology"/>
<accession>A0ABS9MMY7</accession>
<name>A0ABS9MMY7_9BURK</name>
<organism evidence="7 8">
    <name type="scientific">Mesosutterella porci</name>
    <dbReference type="NCBI Taxonomy" id="2915351"/>
    <lineage>
        <taxon>Bacteria</taxon>
        <taxon>Pseudomonadati</taxon>
        <taxon>Pseudomonadota</taxon>
        <taxon>Betaproteobacteria</taxon>
        <taxon>Burkholderiales</taxon>
        <taxon>Sutterellaceae</taxon>
        <taxon>Mesosutterella</taxon>
    </lineage>
</organism>
<dbReference type="SUPFAM" id="SSF46785">
    <property type="entry name" value="Winged helix' DNA-binding domain"/>
    <property type="match status" value="1"/>
</dbReference>
<dbReference type="Gene3D" id="3.40.190.10">
    <property type="entry name" value="Periplasmic binding protein-like II"/>
    <property type="match status" value="2"/>
</dbReference>
<protein>
    <submittedName>
        <fullName evidence="7">LysR family transcriptional regulator</fullName>
    </submittedName>
</protein>
<evidence type="ECO:0000259" key="6">
    <source>
        <dbReference type="PROSITE" id="PS50931"/>
    </source>
</evidence>
<dbReference type="InterPro" id="IPR050389">
    <property type="entry name" value="LysR-type_TF"/>
</dbReference>
<gene>
    <name evidence="7" type="ORF">MAF45_00775</name>
</gene>
<evidence type="ECO:0000313" key="8">
    <source>
        <dbReference type="Proteomes" id="UP001297600"/>
    </source>
</evidence>
<dbReference type="SUPFAM" id="SSF53850">
    <property type="entry name" value="Periplasmic binding protein-like II"/>
    <property type="match status" value="1"/>
</dbReference>
<dbReference type="EMBL" id="JAKNCT010000001">
    <property type="protein sequence ID" value="MCG5029990.1"/>
    <property type="molecule type" value="Genomic_DNA"/>
</dbReference>
<dbReference type="Gene3D" id="1.10.10.10">
    <property type="entry name" value="Winged helix-like DNA-binding domain superfamily/Winged helix DNA-binding domain"/>
    <property type="match status" value="1"/>
</dbReference>
<dbReference type="InterPro" id="IPR036388">
    <property type="entry name" value="WH-like_DNA-bd_sf"/>
</dbReference>